<reference evidence="1 2" key="1">
    <citation type="journal article" date="2019" name="Genome Biol. Evol.">
        <title>Insights into the evolution of the New World diploid cottons (Gossypium, subgenus Houzingenia) based on genome sequencing.</title>
        <authorList>
            <person name="Grover C.E."/>
            <person name="Arick M.A. 2nd"/>
            <person name="Thrash A."/>
            <person name="Conover J.L."/>
            <person name="Sanders W.S."/>
            <person name="Peterson D.G."/>
            <person name="Frelichowski J.E."/>
            <person name="Scheffler J.A."/>
            <person name="Scheffler B.E."/>
            <person name="Wendel J.F."/>
        </authorList>
    </citation>
    <scope>NUCLEOTIDE SEQUENCE [LARGE SCALE GENOMIC DNA]</scope>
    <source>
        <strain evidence="1">157</strain>
        <tissue evidence="1">Leaf</tissue>
    </source>
</reference>
<evidence type="ECO:0000313" key="1">
    <source>
        <dbReference type="EMBL" id="MBA0565297.1"/>
    </source>
</evidence>
<sequence>MVKFYSTPWEKALLLLLYYVLLGYLRWCSNPYDLLASFVILKEMSCQDVYCTWHKFNVSL</sequence>
<evidence type="ECO:0000313" key="2">
    <source>
        <dbReference type="Proteomes" id="UP000593572"/>
    </source>
</evidence>
<accession>A0A7J8MKP2</accession>
<name>A0A7J8MKP2_9ROSI</name>
<proteinExistence type="predicted"/>
<dbReference type="Proteomes" id="UP000593572">
    <property type="component" value="Unassembled WGS sequence"/>
</dbReference>
<dbReference type="EMBL" id="JABEZX010000009">
    <property type="protein sequence ID" value="MBA0565297.1"/>
    <property type="molecule type" value="Genomic_DNA"/>
</dbReference>
<keyword evidence="2" id="KW-1185">Reference proteome</keyword>
<gene>
    <name evidence="1" type="ORF">Golob_010183</name>
</gene>
<dbReference type="AlphaFoldDB" id="A0A7J8MKP2"/>
<protein>
    <submittedName>
        <fullName evidence="1">Uncharacterized protein</fullName>
    </submittedName>
</protein>
<comment type="caution">
    <text evidence="1">The sequence shown here is derived from an EMBL/GenBank/DDBJ whole genome shotgun (WGS) entry which is preliminary data.</text>
</comment>
<organism evidence="1 2">
    <name type="scientific">Gossypium lobatum</name>
    <dbReference type="NCBI Taxonomy" id="34289"/>
    <lineage>
        <taxon>Eukaryota</taxon>
        <taxon>Viridiplantae</taxon>
        <taxon>Streptophyta</taxon>
        <taxon>Embryophyta</taxon>
        <taxon>Tracheophyta</taxon>
        <taxon>Spermatophyta</taxon>
        <taxon>Magnoliopsida</taxon>
        <taxon>eudicotyledons</taxon>
        <taxon>Gunneridae</taxon>
        <taxon>Pentapetalae</taxon>
        <taxon>rosids</taxon>
        <taxon>malvids</taxon>
        <taxon>Malvales</taxon>
        <taxon>Malvaceae</taxon>
        <taxon>Malvoideae</taxon>
        <taxon>Gossypium</taxon>
    </lineage>
</organism>